<evidence type="ECO:0000313" key="1">
    <source>
        <dbReference type="EMBL" id="TFK74873.1"/>
    </source>
</evidence>
<sequence>MSSEDTESDSDSLLKTRLGIATQFDEITRLLQEQIAQNKACFENMKEMEAEKERRRKGRPNIYGELTKRLDEMVKLREDLKQEESDQDQGEVLIDALEGVRSRNENMIETMKGVVQDCKTHRKEIIAAIKSRNQT</sequence>
<evidence type="ECO:0000313" key="2">
    <source>
        <dbReference type="Proteomes" id="UP000308600"/>
    </source>
</evidence>
<gene>
    <name evidence="1" type="ORF">BDN72DRAFT_832985</name>
</gene>
<proteinExistence type="predicted"/>
<dbReference type="Proteomes" id="UP000308600">
    <property type="component" value="Unassembled WGS sequence"/>
</dbReference>
<protein>
    <submittedName>
        <fullName evidence="1">Uncharacterized protein</fullName>
    </submittedName>
</protein>
<organism evidence="1 2">
    <name type="scientific">Pluteus cervinus</name>
    <dbReference type="NCBI Taxonomy" id="181527"/>
    <lineage>
        <taxon>Eukaryota</taxon>
        <taxon>Fungi</taxon>
        <taxon>Dikarya</taxon>
        <taxon>Basidiomycota</taxon>
        <taxon>Agaricomycotina</taxon>
        <taxon>Agaricomycetes</taxon>
        <taxon>Agaricomycetidae</taxon>
        <taxon>Agaricales</taxon>
        <taxon>Pluteineae</taxon>
        <taxon>Pluteaceae</taxon>
        <taxon>Pluteus</taxon>
    </lineage>
</organism>
<dbReference type="EMBL" id="ML208266">
    <property type="protein sequence ID" value="TFK74873.1"/>
    <property type="molecule type" value="Genomic_DNA"/>
</dbReference>
<accession>A0ACD3B971</accession>
<keyword evidence="2" id="KW-1185">Reference proteome</keyword>
<reference evidence="1 2" key="1">
    <citation type="journal article" date="2019" name="Nat. Ecol. Evol.">
        <title>Megaphylogeny resolves global patterns of mushroom evolution.</title>
        <authorList>
            <person name="Varga T."/>
            <person name="Krizsan K."/>
            <person name="Foldi C."/>
            <person name="Dima B."/>
            <person name="Sanchez-Garcia M."/>
            <person name="Sanchez-Ramirez S."/>
            <person name="Szollosi G.J."/>
            <person name="Szarkandi J.G."/>
            <person name="Papp V."/>
            <person name="Albert L."/>
            <person name="Andreopoulos W."/>
            <person name="Angelini C."/>
            <person name="Antonin V."/>
            <person name="Barry K.W."/>
            <person name="Bougher N.L."/>
            <person name="Buchanan P."/>
            <person name="Buyck B."/>
            <person name="Bense V."/>
            <person name="Catcheside P."/>
            <person name="Chovatia M."/>
            <person name="Cooper J."/>
            <person name="Damon W."/>
            <person name="Desjardin D."/>
            <person name="Finy P."/>
            <person name="Geml J."/>
            <person name="Haridas S."/>
            <person name="Hughes K."/>
            <person name="Justo A."/>
            <person name="Karasinski D."/>
            <person name="Kautmanova I."/>
            <person name="Kiss B."/>
            <person name="Kocsube S."/>
            <person name="Kotiranta H."/>
            <person name="LaButti K.M."/>
            <person name="Lechner B.E."/>
            <person name="Liimatainen K."/>
            <person name="Lipzen A."/>
            <person name="Lukacs Z."/>
            <person name="Mihaltcheva S."/>
            <person name="Morgado L.N."/>
            <person name="Niskanen T."/>
            <person name="Noordeloos M.E."/>
            <person name="Ohm R.A."/>
            <person name="Ortiz-Santana B."/>
            <person name="Ovrebo C."/>
            <person name="Racz N."/>
            <person name="Riley R."/>
            <person name="Savchenko A."/>
            <person name="Shiryaev A."/>
            <person name="Soop K."/>
            <person name="Spirin V."/>
            <person name="Szebenyi C."/>
            <person name="Tomsovsky M."/>
            <person name="Tulloss R.E."/>
            <person name="Uehling J."/>
            <person name="Grigoriev I.V."/>
            <person name="Vagvolgyi C."/>
            <person name="Papp T."/>
            <person name="Martin F.M."/>
            <person name="Miettinen O."/>
            <person name="Hibbett D.S."/>
            <person name="Nagy L.G."/>
        </authorList>
    </citation>
    <scope>NUCLEOTIDE SEQUENCE [LARGE SCALE GENOMIC DNA]</scope>
    <source>
        <strain evidence="1 2">NL-1719</strain>
    </source>
</reference>
<name>A0ACD3B971_9AGAR</name>